<dbReference type="EMBL" id="JAINWA010000001">
    <property type="protein sequence ID" value="MCD1653219.1"/>
    <property type="molecule type" value="Genomic_DNA"/>
</dbReference>
<feature type="domain" description="Exonuclease VII large subunit C-terminal" evidence="7">
    <location>
        <begin position="123"/>
        <end position="344"/>
    </location>
</feature>
<evidence type="ECO:0000259" key="8">
    <source>
        <dbReference type="Pfam" id="PF13742"/>
    </source>
</evidence>
<accession>A0AAE3JJQ1</accession>
<evidence type="ECO:0000256" key="1">
    <source>
        <dbReference type="ARBA" id="ARBA00022490"/>
    </source>
</evidence>
<gene>
    <name evidence="5 9" type="primary">xseA</name>
    <name evidence="9" type="ORF">K7J14_00660</name>
</gene>
<dbReference type="Pfam" id="PF13742">
    <property type="entry name" value="tRNA_anti_2"/>
    <property type="match status" value="1"/>
</dbReference>
<dbReference type="PANTHER" id="PTHR30008">
    <property type="entry name" value="EXODEOXYRIBONUCLEASE 7 LARGE SUBUNIT"/>
    <property type="match status" value="1"/>
</dbReference>
<evidence type="ECO:0000256" key="4">
    <source>
        <dbReference type="ARBA" id="ARBA00022839"/>
    </source>
</evidence>
<dbReference type="InterPro" id="IPR003753">
    <property type="entry name" value="Exonuc_VII_L"/>
</dbReference>
<comment type="catalytic activity">
    <reaction evidence="5 6">
        <text>Exonucleolytic cleavage in either 5'- to 3'- or 3'- to 5'-direction to yield nucleoside 5'-phosphates.</text>
        <dbReference type="EC" id="3.1.11.6"/>
    </reaction>
</comment>
<dbReference type="Pfam" id="PF02601">
    <property type="entry name" value="Exonuc_VII_L"/>
    <property type="match status" value="1"/>
</dbReference>
<dbReference type="GO" id="GO:0008855">
    <property type="term" value="F:exodeoxyribonuclease VII activity"/>
    <property type="evidence" value="ECO:0007669"/>
    <property type="project" value="UniProtKB-UniRule"/>
</dbReference>
<dbReference type="HAMAP" id="MF_00378">
    <property type="entry name" value="Exonuc_7_L"/>
    <property type="match status" value="1"/>
</dbReference>
<comment type="caution">
    <text evidence="9">The sequence shown here is derived from an EMBL/GenBank/DDBJ whole genome shotgun (WGS) entry which is preliminary data.</text>
</comment>
<evidence type="ECO:0000313" key="9">
    <source>
        <dbReference type="EMBL" id="MCD1653219.1"/>
    </source>
</evidence>
<comment type="subunit">
    <text evidence="5">Heterooligomer composed of large and small subunits.</text>
</comment>
<feature type="domain" description="OB-fold nucleic acid binding" evidence="8">
    <location>
        <begin position="8"/>
        <end position="100"/>
    </location>
</feature>
<dbReference type="EC" id="3.1.11.6" evidence="5"/>
<dbReference type="Proteomes" id="UP001198163">
    <property type="component" value="Unassembled WGS sequence"/>
</dbReference>
<evidence type="ECO:0000256" key="5">
    <source>
        <dbReference type="HAMAP-Rule" id="MF_00378"/>
    </source>
</evidence>
<dbReference type="GO" id="GO:0006308">
    <property type="term" value="P:DNA catabolic process"/>
    <property type="evidence" value="ECO:0007669"/>
    <property type="project" value="UniProtKB-UniRule"/>
</dbReference>
<sequence length="403" mass="44134">MNGERPVKISEITAIIKEILEGSFPSVLLEGEISNYRPSSTGHLYFTLKDDSSSISAVMFKGRSRQLAFVPRDGMLVRAKGSISVYEARGTYQIIIDSMEQAGTGDILRLLEERKQRLAREGLFDEKSKRPIPFFPERIAVITSPTGAAVRDIVQILRRRNPAIHIVILPASVQGSEAPESLARQIETANRFAMADLIIIGRGGGSLEDLLPFSDESVVRSIAASKIPVISAVGHETDWSLSDLAADVRAPTPSAAAELASPLAEDILDTIRTSISLLEQSIRGKTEKIRLMMGAFTAESLEMRFRRIAQPRLLRFDDAKEGLLEGMKKQLDTARRRLEMASAGLEGASPRAILKRGYSMVRNAESGAIIRSASEATPGTLVEIIPGEGIIFARVEEKHDEEI</sequence>
<dbReference type="RefSeq" id="WP_230752130.1">
    <property type="nucleotide sequence ID" value="NZ_JAINWA010000001.1"/>
</dbReference>
<keyword evidence="4 5" id="KW-0269">Exonuclease</keyword>
<dbReference type="GO" id="GO:0009318">
    <property type="term" value="C:exodeoxyribonuclease VII complex"/>
    <property type="evidence" value="ECO:0007669"/>
    <property type="project" value="UniProtKB-UniRule"/>
</dbReference>
<dbReference type="GO" id="GO:0005737">
    <property type="term" value="C:cytoplasm"/>
    <property type="evidence" value="ECO:0007669"/>
    <property type="project" value="UniProtKB-SubCell"/>
</dbReference>
<comment type="function">
    <text evidence="5">Bidirectionally degrades single-stranded DNA into large acid-insoluble oligonucleotides, which are then degraded further into small acid-soluble oligonucleotides.</text>
</comment>
<organism evidence="9 10">
    <name type="scientific">Teretinema zuelzerae</name>
    <dbReference type="NCBI Taxonomy" id="156"/>
    <lineage>
        <taxon>Bacteria</taxon>
        <taxon>Pseudomonadati</taxon>
        <taxon>Spirochaetota</taxon>
        <taxon>Spirochaetia</taxon>
        <taxon>Spirochaetales</taxon>
        <taxon>Treponemataceae</taxon>
        <taxon>Teretinema</taxon>
    </lineage>
</organism>
<comment type="similarity">
    <text evidence="5 6">Belongs to the XseA family.</text>
</comment>
<keyword evidence="1 5" id="KW-0963">Cytoplasm</keyword>
<dbReference type="AlphaFoldDB" id="A0AAE3JJQ1"/>
<evidence type="ECO:0000259" key="7">
    <source>
        <dbReference type="Pfam" id="PF02601"/>
    </source>
</evidence>
<dbReference type="NCBIfam" id="TIGR00237">
    <property type="entry name" value="xseA"/>
    <property type="match status" value="1"/>
</dbReference>
<dbReference type="GO" id="GO:0003676">
    <property type="term" value="F:nucleic acid binding"/>
    <property type="evidence" value="ECO:0007669"/>
    <property type="project" value="InterPro"/>
</dbReference>
<keyword evidence="2 5" id="KW-0540">Nuclease</keyword>
<comment type="subcellular location">
    <subcellularLocation>
        <location evidence="5 6">Cytoplasm</location>
    </subcellularLocation>
</comment>
<keyword evidence="3 5" id="KW-0378">Hydrolase</keyword>
<keyword evidence="10" id="KW-1185">Reference proteome</keyword>
<dbReference type="PANTHER" id="PTHR30008:SF0">
    <property type="entry name" value="EXODEOXYRIBONUCLEASE 7 LARGE SUBUNIT"/>
    <property type="match status" value="1"/>
</dbReference>
<evidence type="ECO:0000313" key="10">
    <source>
        <dbReference type="Proteomes" id="UP001198163"/>
    </source>
</evidence>
<evidence type="ECO:0000256" key="3">
    <source>
        <dbReference type="ARBA" id="ARBA00022801"/>
    </source>
</evidence>
<dbReference type="CDD" id="cd04489">
    <property type="entry name" value="ExoVII_LU_OBF"/>
    <property type="match status" value="1"/>
</dbReference>
<proteinExistence type="inferred from homology"/>
<dbReference type="InterPro" id="IPR020579">
    <property type="entry name" value="Exonuc_VII_lsu_C"/>
</dbReference>
<reference evidence="9" key="1">
    <citation type="submission" date="2021-08" db="EMBL/GenBank/DDBJ databases">
        <title>Comparative analyses of Brucepasteria parasyntrophica and Teretinema zuelzerae.</title>
        <authorList>
            <person name="Song Y."/>
            <person name="Brune A."/>
        </authorList>
    </citation>
    <scope>NUCLEOTIDE SEQUENCE</scope>
    <source>
        <strain evidence="9">DSM 1903</strain>
    </source>
</reference>
<evidence type="ECO:0000256" key="6">
    <source>
        <dbReference type="RuleBase" id="RU004355"/>
    </source>
</evidence>
<protein>
    <recommendedName>
        <fullName evidence="5">Exodeoxyribonuclease 7 large subunit</fullName>
        <ecNumber evidence="5">3.1.11.6</ecNumber>
    </recommendedName>
    <alternativeName>
        <fullName evidence="5">Exodeoxyribonuclease VII large subunit</fullName>
        <shortName evidence="5">Exonuclease VII large subunit</shortName>
    </alternativeName>
</protein>
<name>A0AAE3JJQ1_9SPIR</name>
<dbReference type="InterPro" id="IPR025824">
    <property type="entry name" value="OB-fold_nuc-bd_dom"/>
</dbReference>
<evidence type="ECO:0000256" key="2">
    <source>
        <dbReference type="ARBA" id="ARBA00022722"/>
    </source>
</evidence>